<accession>A0ABP0BVE5</accession>
<dbReference type="InterPro" id="IPR036396">
    <property type="entry name" value="Cyt_P450_sf"/>
</dbReference>
<protein>
    <recommendedName>
        <fullName evidence="9">O-methylsterigmatocystin oxidoreductase</fullName>
    </recommendedName>
</protein>
<evidence type="ECO:0000313" key="7">
    <source>
        <dbReference type="EMBL" id="CAK7223633.1"/>
    </source>
</evidence>
<dbReference type="PRINTS" id="PR00385">
    <property type="entry name" value="P450"/>
</dbReference>
<evidence type="ECO:0000256" key="1">
    <source>
        <dbReference type="ARBA" id="ARBA00010617"/>
    </source>
</evidence>
<name>A0ABP0BVE5_9PEZI</name>
<dbReference type="InterPro" id="IPR001128">
    <property type="entry name" value="Cyt_P450"/>
</dbReference>
<feature type="transmembrane region" description="Helical" evidence="6">
    <location>
        <begin position="12"/>
        <end position="33"/>
    </location>
</feature>
<keyword evidence="6" id="KW-0472">Membrane</keyword>
<organism evidence="7 8">
    <name type="scientific">Sporothrix bragantina</name>
    <dbReference type="NCBI Taxonomy" id="671064"/>
    <lineage>
        <taxon>Eukaryota</taxon>
        <taxon>Fungi</taxon>
        <taxon>Dikarya</taxon>
        <taxon>Ascomycota</taxon>
        <taxon>Pezizomycotina</taxon>
        <taxon>Sordariomycetes</taxon>
        <taxon>Sordariomycetidae</taxon>
        <taxon>Ophiostomatales</taxon>
        <taxon>Ophiostomataceae</taxon>
        <taxon>Sporothrix</taxon>
    </lineage>
</organism>
<proteinExistence type="inferred from homology"/>
<keyword evidence="8" id="KW-1185">Reference proteome</keyword>
<evidence type="ECO:0008006" key="9">
    <source>
        <dbReference type="Google" id="ProtNLM"/>
    </source>
</evidence>
<dbReference type="PRINTS" id="PR00463">
    <property type="entry name" value="EP450I"/>
</dbReference>
<keyword evidence="5" id="KW-0349">Heme</keyword>
<sequence length="552" mass="61870">MALASLGQQYLTAATPATIAGGLVLLAVLATLWGTSVPASLRTIPGPPGLPVLGNILQLGSRPHRMFQLWANKYGELFRLKIGNDNWVILCSAEAVREIFDKQSAITSGRPPMPVASDVFSGGNRLLFLSYGPKWRKLRTIVHKLLTPKASETYKPSQEYEATKLVYDLATDNNTDGTAFYTHVRRYTTSVVLTSTYGRRAPVWDCDDVREIYQIMNDFTTAAAPGGYVADLLPALAKLPTRLQWWRPHALQGYKNQAVVWMKHWNRLKEQMRQGKAPECFVKQFLETDFKKQGITEEQAAFVAGSLLEAGSETTSSALNSCILYLAAYPDVQETANAELTRVVGEERSPGYADEENLPYIWAMGKEVLRIRPVTTIGTPHYTTGDVVYKDHVIPKNTIVCLSQYALHFDPRKWHDPETFDPARYLDYPHKAGYYSAGDARQRDHFDFGGGRRICPGLHLAENSLYITLAKILWAFKIEPPLDEQTGQPLPVDISDDAYEEGVNTLPKPFKVRFTPRSQKRLHVLKEEWARAEAEGFYLGKIKVDVNGMVVA</sequence>
<dbReference type="InterPro" id="IPR002401">
    <property type="entry name" value="Cyt_P450_E_grp-I"/>
</dbReference>
<comment type="caution">
    <text evidence="7">The sequence shown here is derived from an EMBL/GenBank/DDBJ whole genome shotgun (WGS) entry which is preliminary data.</text>
</comment>
<dbReference type="PANTHER" id="PTHR46300">
    <property type="entry name" value="P450, PUTATIVE (EUROFUNG)-RELATED-RELATED"/>
    <property type="match status" value="1"/>
</dbReference>
<dbReference type="SUPFAM" id="SSF48264">
    <property type="entry name" value="Cytochrome P450"/>
    <property type="match status" value="1"/>
</dbReference>
<dbReference type="PROSITE" id="PS00086">
    <property type="entry name" value="CYTOCHROME_P450"/>
    <property type="match status" value="1"/>
</dbReference>
<evidence type="ECO:0000256" key="5">
    <source>
        <dbReference type="RuleBase" id="RU000461"/>
    </source>
</evidence>
<dbReference type="Gene3D" id="1.10.630.10">
    <property type="entry name" value="Cytochrome P450"/>
    <property type="match status" value="1"/>
</dbReference>
<reference evidence="7 8" key="1">
    <citation type="submission" date="2024-01" db="EMBL/GenBank/DDBJ databases">
        <authorList>
            <person name="Allen C."/>
            <person name="Tagirdzhanova G."/>
        </authorList>
    </citation>
    <scope>NUCLEOTIDE SEQUENCE [LARGE SCALE GENOMIC DNA]</scope>
</reference>
<keyword evidence="2 5" id="KW-0479">Metal-binding</keyword>
<keyword evidence="3 5" id="KW-0560">Oxidoreductase</keyword>
<dbReference type="PANTHER" id="PTHR46300:SF11">
    <property type="entry name" value="OXIDOREDUCTASE, PUTATIVE-RELATED"/>
    <property type="match status" value="1"/>
</dbReference>
<keyword evidence="6" id="KW-0812">Transmembrane</keyword>
<evidence type="ECO:0000256" key="2">
    <source>
        <dbReference type="ARBA" id="ARBA00022723"/>
    </source>
</evidence>
<dbReference type="Proteomes" id="UP001642406">
    <property type="component" value="Unassembled WGS sequence"/>
</dbReference>
<keyword evidence="6" id="KW-1133">Transmembrane helix</keyword>
<comment type="similarity">
    <text evidence="1 5">Belongs to the cytochrome P450 family.</text>
</comment>
<dbReference type="InterPro" id="IPR050364">
    <property type="entry name" value="Cytochrome_P450_fung"/>
</dbReference>
<evidence type="ECO:0000256" key="3">
    <source>
        <dbReference type="ARBA" id="ARBA00023002"/>
    </source>
</evidence>
<evidence type="ECO:0000313" key="8">
    <source>
        <dbReference type="Proteomes" id="UP001642406"/>
    </source>
</evidence>
<dbReference type="CDD" id="cd11065">
    <property type="entry name" value="CYP64-like"/>
    <property type="match status" value="1"/>
</dbReference>
<evidence type="ECO:0000256" key="4">
    <source>
        <dbReference type="ARBA" id="ARBA00023004"/>
    </source>
</evidence>
<dbReference type="Pfam" id="PF00067">
    <property type="entry name" value="p450"/>
    <property type="match status" value="1"/>
</dbReference>
<keyword evidence="5" id="KW-0503">Monooxygenase</keyword>
<keyword evidence="4 5" id="KW-0408">Iron</keyword>
<dbReference type="EMBL" id="CAWUHC010000045">
    <property type="protein sequence ID" value="CAK7223633.1"/>
    <property type="molecule type" value="Genomic_DNA"/>
</dbReference>
<dbReference type="InterPro" id="IPR017972">
    <property type="entry name" value="Cyt_P450_CS"/>
</dbReference>
<evidence type="ECO:0000256" key="6">
    <source>
        <dbReference type="SAM" id="Phobius"/>
    </source>
</evidence>
<gene>
    <name evidence="7" type="ORF">SBRCBS47491_005274</name>
</gene>